<feature type="region of interest" description="Disordered" evidence="1">
    <location>
        <begin position="88"/>
        <end position="117"/>
    </location>
</feature>
<sequence>MQRGRRVRPSPEPEPPPDVAPPPPSTAPLPRQAPHRDSLPLRRAVHRARRRSRGWLAALAVVMAVIAMSACGLGGWLMFSDDQVADGLTVPMDPTPSATESPAPRPPVSREADPDPLTEAELFPGEVITVSDARYPVVAVESVPGCEAAASEEMAALLAAGDCAEIVRATVLTADEEYAATVGVVNLADSAAATGLRDEIESGAGGAFTALRSDGVTSELGLSPTVLGFNTYGHFLVYAVIGVVDGEPPSREDPRVATLVADLVDGHLVSRLESRAT</sequence>
<evidence type="ECO:0000313" key="4">
    <source>
        <dbReference type="Proteomes" id="UP000321617"/>
    </source>
</evidence>
<evidence type="ECO:0000313" key="3">
    <source>
        <dbReference type="EMBL" id="TWJ12409.1"/>
    </source>
</evidence>
<accession>A0A562V3D4</accession>
<comment type="caution">
    <text evidence="3">The sequence shown here is derived from an EMBL/GenBank/DDBJ whole genome shotgun (WGS) entry which is preliminary data.</text>
</comment>
<keyword evidence="2" id="KW-0472">Membrane</keyword>
<keyword evidence="2" id="KW-1133">Transmembrane helix</keyword>
<protein>
    <submittedName>
        <fullName evidence="3">Uncharacterized protein</fullName>
    </submittedName>
</protein>
<gene>
    <name evidence="3" type="ORF">LX16_3166</name>
</gene>
<dbReference type="AlphaFoldDB" id="A0A562V3D4"/>
<feature type="region of interest" description="Disordered" evidence="1">
    <location>
        <begin position="1"/>
        <end position="42"/>
    </location>
</feature>
<organism evidence="3 4">
    <name type="scientific">Stackebrandtia albiflava</name>
    <dbReference type="NCBI Taxonomy" id="406432"/>
    <lineage>
        <taxon>Bacteria</taxon>
        <taxon>Bacillati</taxon>
        <taxon>Actinomycetota</taxon>
        <taxon>Actinomycetes</taxon>
        <taxon>Glycomycetales</taxon>
        <taxon>Glycomycetaceae</taxon>
        <taxon>Stackebrandtia</taxon>
    </lineage>
</organism>
<reference evidence="3 4" key="1">
    <citation type="journal article" date="2013" name="Stand. Genomic Sci.">
        <title>Genomic Encyclopedia of Type Strains, Phase I: The one thousand microbial genomes (KMG-I) project.</title>
        <authorList>
            <person name="Kyrpides N.C."/>
            <person name="Woyke T."/>
            <person name="Eisen J.A."/>
            <person name="Garrity G."/>
            <person name="Lilburn T.G."/>
            <person name="Beck B.J."/>
            <person name="Whitman W.B."/>
            <person name="Hugenholtz P."/>
            <person name="Klenk H.P."/>
        </authorList>
    </citation>
    <scope>NUCLEOTIDE SEQUENCE [LARGE SCALE GENOMIC DNA]</scope>
    <source>
        <strain evidence="3 4">DSM 45044</strain>
    </source>
</reference>
<feature type="compositionally biased region" description="Pro residues" evidence="1">
    <location>
        <begin position="10"/>
        <end position="27"/>
    </location>
</feature>
<dbReference type="EMBL" id="VLLL01000006">
    <property type="protein sequence ID" value="TWJ12409.1"/>
    <property type="molecule type" value="Genomic_DNA"/>
</dbReference>
<name>A0A562V3D4_9ACTN</name>
<evidence type="ECO:0000256" key="1">
    <source>
        <dbReference type="SAM" id="MobiDB-lite"/>
    </source>
</evidence>
<dbReference type="Proteomes" id="UP000321617">
    <property type="component" value="Unassembled WGS sequence"/>
</dbReference>
<keyword evidence="4" id="KW-1185">Reference proteome</keyword>
<proteinExistence type="predicted"/>
<keyword evidence="2" id="KW-0812">Transmembrane</keyword>
<feature type="transmembrane region" description="Helical" evidence="2">
    <location>
        <begin position="55"/>
        <end position="79"/>
    </location>
</feature>
<evidence type="ECO:0000256" key="2">
    <source>
        <dbReference type="SAM" id="Phobius"/>
    </source>
</evidence>